<proteinExistence type="predicted"/>
<reference evidence="1" key="1">
    <citation type="submission" date="2019-02" db="EMBL/GenBank/DDBJ databases">
        <authorList>
            <person name="Gruber-Vodicka R. H."/>
            <person name="Seah K. B. B."/>
        </authorList>
    </citation>
    <scope>NUCLEOTIDE SEQUENCE</scope>
    <source>
        <strain evidence="1">BECK_BZ15</strain>
    </source>
</reference>
<accession>A0A450S6H6</accession>
<evidence type="ECO:0000313" key="1">
    <source>
        <dbReference type="EMBL" id="VFJ47487.1"/>
    </source>
</evidence>
<protein>
    <submittedName>
        <fullName evidence="1">Uncharacterized protein</fullName>
    </submittedName>
</protein>
<dbReference type="AlphaFoldDB" id="A0A450S6H6"/>
<dbReference type="EMBL" id="CAADEW010000016">
    <property type="protein sequence ID" value="VFJ47487.1"/>
    <property type="molecule type" value="Genomic_DNA"/>
</dbReference>
<organism evidence="1">
    <name type="scientific">Candidatus Kentrum sp. FW</name>
    <dbReference type="NCBI Taxonomy" id="2126338"/>
    <lineage>
        <taxon>Bacteria</taxon>
        <taxon>Pseudomonadati</taxon>
        <taxon>Pseudomonadota</taxon>
        <taxon>Gammaproteobacteria</taxon>
        <taxon>Candidatus Kentrum</taxon>
    </lineage>
</organism>
<name>A0A450S6H6_9GAMM</name>
<gene>
    <name evidence="1" type="ORF">BECKFW1821A_GA0114235_101635</name>
</gene>
<sequence length="55" mass="6495">MRIANPIYPDIDEKVYPEEYQKVRWLNGVVLAPAIRRTMEVEDEILEKLEIYSTG</sequence>